<dbReference type="PANTHER" id="PTHR43798:SF33">
    <property type="entry name" value="HYDROLASE, PUTATIVE (AFU_ORTHOLOGUE AFUA_2G14860)-RELATED"/>
    <property type="match status" value="1"/>
</dbReference>
<dbReference type="EMBL" id="JACXAI010000021">
    <property type="protein sequence ID" value="MBD1381709.1"/>
    <property type="molecule type" value="Genomic_DNA"/>
</dbReference>
<dbReference type="Pfam" id="PF00561">
    <property type="entry name" value="Abhydrolase_1"/>
    <property type="match status" value="1"/>
</dbReference>
<protein>
    <submittedName>
        <fullName evidence="2">Alpha/beta hydrolase</fullName>
    </submittedName>
</protein>
<feature type="domain" description="AB hydrolase-1" evidence="1">
    <location>
        <begin position="24"/>
        <end position="149"/>
    </location>
</feature>
<dbReference type="Gene3D" id="3.40.50.1820">
    <property type="entry name" value="alpha/beta hydrolase"/>
    <property type="match status" value="1"/>
</dbReference>
<dbReference type="Proteomes" id="UP000626844">
    <property type="component" value="Unassembled WGS sequence"/>
</dbReference>
<evidence type="ECO:0000313" key="2">
    <source>
        <dbReference type="EMBL" id="MBD1381709.1"/>
    </source>
</evidence>
<sequence length="277" mass="31615">MQMYTKEMNDRHFKIADYPGKKGTIIAIHGLTGTHKNMHYYAAVLKSEYRFIAIDLRGRGDSSETDESTSIFKHAQDVIDLITELKVENPILIGHSMGAFIASIVASKLETVKGLVLLDGAARMSDHQRDIVKPSLGRLSKTYDSKENYVQEIKEIYHRLGVEWTSILQNIAEYEIQKVGDKWEHKSTEKNILEDFESFYFFHPESICSKIKCNTLLVYAKGSIGPFPPLFLEDAFDDTKKYTANIETIVSNCNHYTMVFENRAEINQAISTFLARL</sequence>
<dbReference type="SUPFAM" id="SSF53474">
    <property type="entry name" value="alpha/beta-Hydrolases"/>
    <property type="match status" value="1"/>
</dbReference>
<keyword evidence="3" id="KW-1185">Reference proteome</keyword>
<dbReference type="GO" id="GO:0016787">
    <property type="term" value="F:hydrolase activity"/>
    <property type="evidence" value="ECO:0007669"/>
    <property type="project" value="UniProtKB-KW"/>
</dbReference>
<accession>A0A926S270</accession>
<keyword evidence="2" id="KW-0378">Hydrolase</keyword>
<name>A0A926S270_9BACI</name>
<dbReference type="RefSeq" id="WP_191159310.1">
    <property type="nucleotide sequence ID" value="NZ_JACXAI010000021.1"/>
</dbReference>
<dbReference type="InterPro" id="IPR050266">
    <property type="entry name" value="AB_hydrolase_sf"/>
</dbReference>
<proteinExistence type="predicted"/>
<organism evidence="2 3">
    <name type="scientific">Metabacillus arenae</name>
    <dbReference type="NCBI Taxonomy" id="2771434"/>
    <lineage>
        <taxon>Bacteria</taxon>
        <taxon>Bacillati</taxon>
        <taxon>Bacillota</taxon>
        <taxon>Bacilli</taxon>
        <taxon>Bacillales</taxon>
        <taxon>Bacillaceae</taxon>
        <taxon>Metabacillus</taxon>
    </lineage>
</organism>
<comment type="caution">
    <text evidence="2">The sequence shown here is derived from an EMBL/GenBank/DDBJ whole genome shotgun (WGS) entry which is preliminary data.</text>
</comment>
<dbReference type="InterPro" id="IPR000073">
    <property type="entry name" value="AB_hydrolase_1"/>
</dbReference>
<gene>
    <name evidence="2" type="ORF">IC621_15845</name>
</gene>
<dbReference type="InterPro" id="IPR029058">
    <property type="entry name" value="AB_hydrolase_fold"/>
</dbReference>
<dbReference type="PANTHER" id="PTHR43798">
    <property type="entry name" value="MONOACYLGLYCEROL LIPASE"/>
    <property type="match status" value="1"/>
</dbReference>
<dbReference type="AlphaFoldDB" id="A0A926S270"/>
<reference evidence="2" key="1">
    <citation type="submission" date="2020-09" db="EMBL/GenBank/DDBJ databases">
        <title>A novel bacterium of genus Bacillus, isolated from South China Sea.</title>
        <authorList>
            <person name="Huang H."/>
            <person name="Mo K."/>
            <person name="Hu Y."/>
        </authorList>
    </citation>
    <scope>NUCLEOTIDE SEQUENCE</scope>
    <source>
        <strain evidence="2">IB182487</strain>
    </source>
</reference>
<evidence type="ECO:0000259" key="1">
    <source>
        <dbReference type="Pfam" id="PF00561"/>
    </source>
</evidence>
<dbReference type="GO" id="GO:0016020">
    <property type="term" value="C:membrane"/>
    <property type="evidence" value="ECO:0007669"/>
    <property type="project" value="TreeGrafter"/>
</dbReference>
<evidence type="ECO:0000313" key="3">
    <source>
        <dbReference type="Proteomes" id="UP000626844"/>
    </source>
</evidence>